<dbReference type="Proteomes" id="UP000518288">
    <property type="component" value="Unassembled WGS sequence"/>
</dbReference>
<organism evidence="2 3">
    <name type="scientific">Sphaerotilus montanus</name>
    <dbReference type="NCBI Taxonomy" id="522889"/>
    <lineage>
        <taxon>Bacteria</taxon>
        <taxon>Pseudomonadati</taxon>
        <taxon>Pseudomonadota</taxon>
        <taxon>Betaproteobacteria</taxon>
        <taxon>Burkholderiales</taxon>
        <taxon>Sphaerotilaceae</taxon>
        <taxon>Sphaerotilus</taxon>
    </lineage>
</organism>
<dbReference type="InterPro" id="IPR017438">
    <property type="entry name" value="ATP-NAD_kinase_N"/>
</dbReference>
<evidence type="ECO:0000259" key="1">
    <source>
        <dbReference type="PROSITE" id="PS50146"/>
    </source>
</evidence>
<dbReference type="InterPro" id="IPR016064">
    <property type="entry name" value="NAD/diacylglycerol_kinase_sf"/>
</dbReference>
<dbReference type="RefSeq" id="WP_218897701.1">
    <property type="nucleotide sequence ID" value="NZ_JACCFH010000001.1"/>
</dbReference>
<dbReference type="PROSITE" id="PS50146">
    <property type="entry name" value="DAGK"/>
    <property type="match status" value="1"/>
</dbReference>
<accession>A0A7Y9UB15</accession>
<proteinExistence type="predicted"/>
<dbReference type="EMBL" id="JACCFH010000001">
    <property type="protein sequence ID" value="NYG32024.1"/>
    <property type="molecule type" value="Genomic_DNA"/>
</dbReference>
<dbReference type="Gene3D" id="3.40.50.10330">
    <property type="entry name" value="Probable inorganic polyphosphate/atp-NAD kinase, domain 1"/>
    <property type="match status" value="1"/>
</dbReference>
<keyword evidence="3" id="KW-1185">Reference proteome</keyword>
<protein>
    <submittedName>
        <fullName evidence="2">Diacylglycerol kinase family enzyme</fullName>
    </submittedName>
</protein>
<dbReference type="AlphaFoldDB" id="A0A7Y9UB15"/>
<keyword evidence="2" id="KW-0808">Transferase</keyword>
<dbReference type="GO" id="GO:0016301">
    <property type="term" value="F:kinase activity"/>
    <property type="evidence" value="ECO:0007669"/>
    <property type="project" value="UniProtKB-KW"/>
</dbReference>
<reference evidence="2 3" key="1">
    <citation type="submission" date="2020-07" db="EMBL/GenBank/DDBJ databases">
        <title>Genomic Encyclopedia of Archaeal and Bacterial Type Strains, Phase II (KMG-II): from individual species to whole genera.</title>
        <authorList>
            <person name="Goeker M."/>
        </authorList>
    </citation>
    <scope>NUCLEOTIDE SEQUENCE [LARGE SCALE GENOMIC DNA]</scope>
    <source>
        <strain evidence="2 3">DSM 21226</strain>
    </source>
</reference>
<sequence>MSTPTDPGLVTSSAAVALLNPVADAGRAAELRRPVAAWLSRHAPGVSLLVPDSILEARAMLTILAPRTRVVLIGGDGTVSAMLPALLKGGLKVGLVPAGRHNLLARTLGLDELTWSQALVFALRSPTGPVDVGLLDTGETVTHFISQVRVDRAGGLGRWGTAGWSVWADDQRLPTGTARRVLLCNALPQWSTPEGLPVQLNDGQFDAVVVGGAGRWLRWLRPLRPLGLPSAAAPMPHCQGRLLRVESDRSLSLRVDGDLLAASLRVQIELLPRALDLAGSHVAILDPHRFVDTTW</sequence>
<dbReference type="Gene3D" id="2.60.200.40">
    <property type="match status" value="1"/>
</dbReference>
<gene>
    <name evidence="2" type="ORF">BDD16_001010</name>
</gene>
<dbReference type="InterPro" id="IPR001206">
    <property type="entry name" value="Diacylglycerol_kinase_cat_dom"/>
</dbReference>
<evidence type="ECO:0000313" key="3">
    <source>
        <dbReference type="Proteomes" id="UP000518288"/>
    </source>
</evidence>
<dbReference type="SUPFAM" id="SSF111331">
    <property type="entry name" value="NAD kinase/diacylglycerol kinase-like"/>
    <property type="match status" value="1"/>
</dbReference>
<evidence type="ECO:0000313" key="2">
    <source>
        <dbReference type="EMBL" id="NYG32024.1"/>
    </source>
</evidence>
<name>A0A7Y9UB15_9BURK</name>
<feature type="domain" description="DAGKc" evidence="1">
    <location>
        <begin position="10"/>
        <end position="139"/>
    </location>
</feature>
<keyword evidence="2" id="KW-0418">Kinase</keyword>
<dbReference type="Pfam" id="PF00781">
    <property type="entry name" value="DAGK_cat"/>
    <property type="match status" value="1"/>
</dbReference>
<comment type="caution">
    <text evidence="2">The sequence shown here is derived from an EMBL/GenBank/DDBJ whole genome shotgun (WGS) entry which is preliminary data.</text>
</comment>